<organism evidence="2 3">
    <name type="scientific">Leptolyngbya subtilissima DQ-A4</name>
    <dbReference type="NCBI Taxonomy" id="2933933"/>
    <lineage>
        <taxon>Bacteria</taxon>
        <taxon>Bacillati</taxon>
        <taxon>Cyanobacteriota</taxon>
        <taxon>Cyanophyceae</taxon>
        <taxon>Leptolyngbyales</taxon>
        <taxon>Leptolyngbyaceae</taxon>
        <taxon>Leptolyngbya group</taxon>
        <taxon>Leptolyngbya</taxon>
    </lineage>
</organism>
<name>A0ABV0K2I6_9CYAN</name>
<evidence type="ECO:0000313" key="3">
    <source>
        <dbReference type="Proteomes" id="UP001482513"/>
    </source>
</evidence>
<proteinExistence type="predicted"/>
<dbReference type="Proteomes" id="UP001482513">
    <property type="component" value="Unassembled WGS sequence"/>
</dbReference>
<keyword evidence="3" id="KW-1185">Reference proteome</keyword>
<evidence type="ECO:0000313" key="2">
    <source>
        <dbReference type="EMBL" id="MEP0946989.1"/>
    </source>
</evidence>
<dbReference type="EMBL" id="JAMPKX010000003">
    <property type="protein sequence ID" value="MEP0946989.1"/>
    <property type="molecule type" value="Genomic_DNA"/>
</dbReference>
<accession>A0ABV0K2I6</accession>
<protein>
    <submittedName>
        <fullName evidence="2">Uncharacterized protein</fullName>
    </submittedName>
</protein>
<dbReference type="RefSeq" id="WP_190700976.1">
    <property type="nucleotide sequence ID" value="NZ_JAMPKX010000003.1"/>
</dbReference>
<evidence type="ECO:0000256" key="1">
    <source>
        <dbReference type="SAM" id="MobiDB-lite"/>
    </source>
</evidence>
<gene>
    <name evidence="2" type="ORF">NC992_08910</name>
</gene>
<sequence length="264" mass="30145">MSSGLLAPPFETAALAAADTSALKSSLLKQVDERESEPMAKKVRFANEILLPLFDELERRNPTPDLNQQIPLLKGIWLPIWSTIPFQDIIPGRVHHESYQIFDDNGFYANLARYKPGRETPILSWVSRWLLSYDFMIMQSYGVQALAEADHPSALGQMGQDYWEIQNVCIRQVLRFGSPSFSADAAQTWFNQTVADHQKNPASQPQTTKPAQGKNRVTTKQYEQIAQARPRLDHLYIDQDFRLVKTQREKSQRPSYTVALRLPT</sequence>
<feature type="region of interest" description="Disordered" evidence="1">
    <location>
        <begin position="196"/>
        <end position="219"/>
    </location>
</feature>
<comment type="caution">
    <text evidence="2">The sequence shown here is derived from an EMBL/GenBank/DDBJ whole genome shotgun (WGS) entry which is preliminary data.</text>
</comment>
<reference evidence="2 3" key="1">
    <citation type="submission" date="2022-04" db="EMBL/GenBank/DDBJ databases">
        <title>Positive selection, recombination, and allopatry shape intraspecific diversity of widespread and dominant cyanobacteria.</title>
        <authorList>
            <person name="Wei J."/>
            <person name="Shu W."/>
            <person name="Hu C."/>
        </authorList>
    </citation>
    <scope>NUCLEOTIDE SEQUENCE [LARGE SCALE GENOMIC DNA]</scope>
    <source>
        <strain evidence="2 3">DQ-A4</strain>
    </source>
</reference>